<accession>A0A380TUX3</accession>
<dbReference type="OrthoDB" id="9799320at2"/>
<protein>
    <submittedName>
        <fullName evidence="3">Fe-S metabolism associated SufE</fullName>
    </submittedName>
</protein>
<sequence>MNINKIKTAPNWEEKYRQLIQLGKTLSTPTAEKLAQWQQIQGCEVNLWIKITLNSDRTLNLKAYSEARIMNGLLAILIDEINGKSIEEISNFNVTELFNTFGIAQRLSETRLNGLKQIEQEIKKVK</sequence>
<dbReference type="Proteomes" id="UP000254649">
    <property type="component" value="Unassembled WGS sequence"/>
</dbReference>
<dbReference type="PANTHER" id="PTHR43597">
    <property type="entry name" value="SULFUR ACCEPTOR PROTEIN CSDE"/>
    <property type="match status" value="1"/>
</dbReference>
<dbReference type="PANTHER" id="PTHR43597:SF5">
    <property type="entry name" value="SUFE-LIKE PROTEIN 2, CHLOROPLASTIC"/>
    <property type="match status" value="1"/>
</dbReference>
<organism evidence="3 4">
    <name type="scientific">[Actinobacillus] rossii</name>
    <dbReference type="NCBI Taxonomy" id="123820"/>
    <lineage>
        <taxon>Bacteria</taxon>
        <taxon>Pseudomonadati</taxon>
        <taxon>Pseudomonadota</taxon>
        <taxon>Gammaproteobacteria</taxon>
        <taxon>Pasteurellales</taxon>
        <taxon>Pasteurellaceae</taxon>
    </lineage>
</organism>
<evidence type="ECO:0000259" key="2">
    <source>
        <dbReference type="Pfam" id="PF02657"/>
    </source>
</evidence>
<evidence type="ECO:0000313" key="4">
    <source>
        <dbReference type="Proteomes" id="UP000254649"/>
    </source>
</evidence>
<dbReference type="InterPro" id="IPR003808">
    <property type="entry name" value="Fe-S_metab-assoc_dom"/>
</dbReference>
<dbReference type="EMBL" id="UFRQ01000003">
    <property type="protein sequence ID" value="SUT91648.1"/>
    <property type="molecule type" value="Genomic_DNA"/>
</dbReference>
<keyword evidence="4" id="KW-1185">Reference proteome</keyword>
<dbReference type="SUPFAM" id="SSF82649">
    <property type="entry name" value="SufE/NifU"/>
    <property type="match status" value="1"/>
</dbReference>
<evidence type="ECO:0000313" key="3">
    <source>
        <dbReference type="EMBL" id="SUT91648.1"/>
    </source>
</evidence>
<feature type="domain" description="Fe-S metabolism associated" evidence="2">
    <location>
        <begin position="4"/>
        <end position="124"/>
    </location>
</feature>
<proteinExistence type="inferred from homology"/>
<dbReference type="AlphaFoldDB" id="A0A380TUX3"/>
<dbReference type="Gene3D" id="3.90.1010.10">
    <property type="match status" value="1"/>
</dbReference>
<gene>
    <name evidence="3" type="primary">ygdK</name>
    <name evidence="3" type="ORF">NCTC10801_01504</name>
</gene>
<reference evidence="3 4" key="1">
    <citation type="submission" date="2018-06" db="EMBL/GenBank/DDBJ databases">
        <authorList>
            <consortium name="Pathogen Informatics"/>
            <person name="Doyle S."/>
        </authorList>
    </citation>
    <scope>NUCLEOTIDE SEQUENCE [LARGE SCALE GENOMIC DNA]</scope>
    <source>
        <strain evidence="3 4">NCTC10801</strain>
    </source>
</reference>
<dbReference type="Pfam" id="PF02657">
    <property type="entry name" value="SufE"/>
    <property type="match status" value="1"/>
</dbReference>
<evidence type="ECO:0000256" key="1">
    <source>
        <dbReference type="ARBA" id="ARBA00010282"/>
    </source>
</evidence>
<comment type="similarity">
    <text evidence="1">Belongs to the SufE family.</text>
</comment>
<name>A0A380TUX3_9PAST</name>